<keyword evidence="3" id="KW-1185">Reference proteome</keyword>
<proteinExistence type="predicted"/>
<dbReference type="HOGENOM" id="CLU_1152456_0_0_1"/>
<feature type="region of interest" description="Disordered" evidence="1">
    <location>
        <begin position="46"/>
        <end position="73"/>
    </location>
</feature>
<evidence type="ECO:0000256" key="1">
    <source>
        <dbReference type="SAM" id="MobiDB-lite"/>
    </source>
</evidence>
<feature type="compositionally biased region" description="Polar residues" evidence="1">
    <location>
        <begin position="53"/>
        <end position="73"/>
    </location>
</feature>
<evidence type="ECO:0000313" key="3">
    <source>
        <dbReference type="Proteomes" id="UP000008383"/>
    </source>
</evidence>
<feature type="compositionally biased region" description="Basic residues" evidence="1">
    <location>
        <begin position="154"/>
        <end position="164"/>
    </location>
</feature>
<dbReference type="EMBL" id="ACYE01000399">
    <property type="protein sequence ID" value="EFE38437.1"/>
    <property type="molecule type" value="Genomic_DNA"/>
</dbReference>
<dbReference type="RefSeq" id="XP_003019082.1">
    <property type="nucleotide sequence ID" value="XM_003019036.1"/>
</dbReference>
<protein>
    <submittedName>
        <fullName evidence="2">Uncharacterized protein</fullName>
    </submittedName>
</protein>
<dbReference type="GeneID" id="9582568"/>
<comment type="caution">
    <text evidence="2">The sequence shown here is derived from an EMBL/GenBank/DDBJ whole genome shotgun (WGS) entry which is preliminary data.</text>
</comment>
<organism evidence="2 3">
    <name type="scientific">Trichophyton verrucosum (strain HKI 0517)</name>
    <dbReference type="NCBI Taxonomy" id="663202"/>
    <lineage>
        <taxon>Eukaryota</taxon>
        <taxon>Fungi</taxon>
        <taxon>Dikarya</taxon>
        <taxon>Ascomycota</taxon>
        <taxon>Pezizomycotina</taxon>
        <taxon>Eurotiomycetes</taxon>
        <taxon>Eurotiomycetidae</taxon>
        <taxon>Onygenales</taxon>
        <taxon>Arthrodermataceae</taxon>
        <taxon>Trichophyton</taxon>
    </lineage>
</organism>
<accession>D4DI99</accession>
<dbReference type="KEGG" id="tve:TRV_06907"/>
<sequence length="241" mass="27859">MDVSTDDELLMYDKLHGTNICVEPMNFDYLDVVLVSEFDFMERRERRRMGGPTSPSCVLSPSENASTETSSDSFYERVKRPRYPCVGQTWYVKPWRHPGFFFSSLSDTYRNTRRPHFPIPKPESRKRHRATFGRYYSSEEETETEIPRSDTSHRTRTGYRKHRRAVPEQNTSEDVNIIIDLYLNIDPELQAKVSYGKQKSGDCVLGNFIKSPVDVSAPEPEAQRVGLAVGLAAGMVFRRFR</sequence>
<feature type="region of interest" description="Disordered" evidence="1">
    <location>
        <begin position="137"/>
        <end position="167"/>
    </location>
</feature>
<reference evidence="3" key="1">
    <citation type="journal article" date="2011" name="Genome Biol.">
        <title>Comparative and functional genomics provide insights into the pathogenicity of dermatophytic fungi.</title>
        <authorList>
            <person name="Burmester A."/>
            <person name="Shelest E."/>
            <person name="Gloeckner G."/>
            <person name="Heddergott C."/>
            <person name="Schindler S."/>
            <person name="Staib P."/>
            <person name="Heidel A."/>
            <person name="Felder M."/>
            <person name="Petzold A."/>
            <person name="Szafranski K."/>
            <person name="Feuermann M."/>
            <person name="Pedruzzi I."/>
            <person name="Priebe S."/>
            <person name="Groth M."/>
            <person name="Winkler R."/>
            <person name="Li W."/>
            <person name="Kniemeyer O."/>
            <person name="Schroeckh V."/>
            <person name="Hertweck C."/>
            <person name="Hube B."/>
            <person name="White T.C."/>
            <person name="Platzer M."/>
            <person name="Guthke R."/>
            <person name="Heitman J."/>
            <person name="Woestemeyer J."/>
            <person name="Zipfel P.F."/>
            <person name="Monod M."/>
            <person name="Brakhage A.A."/>
        </authorList>
    </citation>
    <scope>NUCLEOTIDE SEQUENCE [LARGE SCALE GENOMIC DNA]</scope>
    <source>
        <strain evidence="3">HKI 0517</strain>
    </source>
</reference>
<dbReference type="AlphaFoldDB" id="D4DI99"/>
<gene>
    <name evidence="2" type="ORF">TRV_06907</name>
</gene>
<name>D4DI99_TRIVH</name>
<evidence type="ECO:0000313" key="2">
    <source>
        <dbReference type="EMBL" id="EFE38437.1"/>
    </source>
</evidence>
<dbReference type="Proteomes" id="UP000008383">
    <property type="component" value="Unassembled WGS sequence"/>
</dbReference>